<reference evidence="1" key="1">
    <citation type="submission" date="2022-04" db="EMBL/GenBank/DDBJ databases">
        <title>Genome of the entomopathogenic fungus Entomophthora muscae.</title>
        <authorList>
            <person name="Elya C."/>
            <person name="Lovett B.R."/>
            <person name="Lee E."/>
            <person name="Macias A.M."/>
            <person name="Hajek A.E."/>
            <person name="De Bivort B.L."/>
            <person name="Kasson M.T."/>
            <person name="De Fine Licht H.H."/>
            <person name="Stajich J.E."/>
        </authorList>
    </citation>
    <scope>NUCLEOTIDE SEQUENCE</scope>
    <source>
        <strain evidence="1">Berkeley</strain>
    </source>
</reference>
<evidence type="ECO:0000313" key="1">
    <source>
        <dbReference type="EMBL" id="KAJ9090568.1"/>
    </source>
</evidence>
<protein>
    <submittedName>
        <fullName evidence="1">Uncharacterized protein</fullName>
    </submittedName>
</protein>
<keyword evidence="2" id="KW-1185">Reference proteome</keyword>
<dbReference type="Proteomes" id="UP001165960">
    <property type="component" value="Unassembled WGS sequence"/>
</dbReference>
<proteinExistence type="predicted"/>
<gene>
    <name evidence="1" type="ORF">DSO57_1001022</name>
</gene>
<name>A0ACC2UUP2_9FUNG</name>
<accession>A0ACC2UUP2</accession>
<comment type="caution">
    <text evidence="1">The sequence shown here is derived from an EMBL/GenBank/DDBJ whole genome shotgun (WGS) entry which is preliminary data.</text>
</comment>
<evidence type="ECO:0000313" key="2">
    <source>
        <dbReference type="Proteomes" id="UP001165960"/>
    </source>
</evidence>
<sequence>MASLEQKLDSPPNQHQHRETRRQSQGSYQSSSWQEEYHSLDSNKETNWRLPCYIQVLEVMTENGGPATVTIKDTVQDLKAQQEEAQKAASKDHFAASKANQNRPASPIWQSATAITATHNTLPFFKPANPPGLTEKVT</sequence>
<dbReference type="EMBL" id="QTSX02000002">
    <property type="protein sequence ID" value="KAJ9090568.1"/>
    <property type="molecule type" value="Genomic_DNA"/>
</dbReference>
<organism evidence="1 2">
    <name type="scientific">Entomophthora muscae</name>
    <dbReference type="NCBI Taxonomy" id="34485"/>
    <lineage>
        <taxon>Eukaryota</taxon>
        <taxon>Fungi</taxon>
        <taxon>Fungi incertae sedis</taxon>
        <taxon>Zoopagomycota</taxon>
        <taxon>Entomophthoromycotina</taxon>
        <taxon>Entomophthoromycetes</taxon>
        <taxon>Entomophthorales</taxon>
        <taxon>Entomophthoraceae</taxon>
        <taxon>Entomophthora</taxon>
    </lineage>
</organism>